<protein>
    <submittedName>
        <fullName evidence="2">IrrE protein</fullName>
    </submittedName>
</protein>
<evidence type="ECO:0000313" key="2">
    <source>
        <dbReference type="EMBL" id="DAF90491.1"/>
    </source>
</evidence>
<reference evidence="2" key="1">
    <citation type="journal article" date="2021" name="Proc. Natl. Acad. Sci. U.S.A.">
        <title>A Catalog of Tens of Thousands of Viruses from Human Metagenomes Reveals Hidden Associations with Chronic Diseases.</title>
        <authorList>
            <person name="Tisza M.J."/>
            <person name="Buck C.B."/>
        </authorList>
    </citation>
    <scope>NUCLEOTIDE SEQUENCE</scope>
    <source>
        <strain evidence="2">CtLKT1</strain>
    </source>
</reference>
<name>A0A8S5U7R1_9CAUD</name>
<dbReference type="Gene3D" id="1.10.10.2910">
    <property type="match status" value="1"/>
</dbReference>
<accession>A0A8S5U7R1</accession>
<dbReference type="EMBL" id="BK016030">
    <property type="protein sequence ID" value="DAF90491.1"/>
    <property type="molecule type" value="Genomic_DNA"/>
</dbReference>
<organism evidence="2">
    <name type="scientific">Siphoviridae sp. ctLKT1</name>
    <dbReference type="NCBI Taxonomy" id="2825451"/>
    <lineage>
        <taxon>Viruses</taxon>
        <taxon>Duplodnaviria</taxon>
        <taxon>Heunggongvirae</taxon>
        <taxon>Uroviricota</taxon>
        <taxon>Caudoviricetes</taxon>
    </lineage>
</organism>
<dbReference type="InterPro" id="IPR010359">
    <property type="entry name" value="IrrE_HExxH"/>
</dbReference>
<sequence>MVTDIIKKSESIRLFKESDVHMLENSESGKTILHNGFFEIVYRDTEPSYRCRFTISHELGHIFLGHLLINTPVYRTFAVRDDLESSANVFARDLLAPACVLHELHATTAEEIAKICNISMQAAKNRAERMQVLEARNKYYLHPLERQVRQQFEQFIEEYRSKM</sequence>
<feature type="domain" description="IrrE N-terminal-like" evidence="1">
    <location>
        <begin position="39"/>
        <end position="127"/>
    </location>
</feature>
<dbReference type="Pfam" id="PF06114">
    <property type="entry name" value="Peptidase_M78"/>
    <property type="match status" value="1"/>
</dbReference>
<proteinExistence type="predicted"/>
<evidence type="ECO:0000259" key="1">
    <source>
        <dbReference type="Pfam" id="PF06114"/>
    </source>
</evidence>